<gene>
    <name evidence="2" type="ORF">EDD42_1759</name>
</gene>
<evidence type="ECO:0000313" key="2">
    <source>
        <dbReference type="EMBL" id="ROR81688.1"/>
    </source>
</evidence>
<evidence type="ECO:0000313" key="3">
    <source>
        <dbReference type="Proteomes" id="UP000266915"/>
    </source>
</evidence>
<dbReference type="EMBL" id="RKHL01000001">
    <property type="protein sequence ID" value="ROR81688.1"/>
    <property type="molecule type" value="Genomic_DNA"/>
</dbReference>
<comment type="caution">
    <text evidence="2">The sequence shown here is derived from an EMBL/GenBank/DDBJ whole genome shotgun (WGS) entry which is preliminary data.</text>
</comment>
<proteinExistence type="predicted"/>
<dbReference type="AlphaFoldDB" id="A0A3N2C2F6"/>
<reference evidence="2 3" key="1">
    <citation type="submission" date="2018-11" db="EMBL/GenBank/DDBJ databases">
        <title>Sequencing the genomes of 1000 actinobacteria strains.</title>
        <authorList>
            <person name="Klenk H.-P."/>
        </authorList>
    </citation>
    <scope>NUCLEOTIDE SEQUENCE [LARGE SCALE GENOMIC DNA]</scope>
    <source>
        <strain evidence="2 3">DSM 14012</strain>
    </source>
</reference>
<organism evidence="2 3">
    <name type="scientific">Plantibacter flavus</name>
    <dbReference type="NCBI Taxonomy" id="150123"/>
    <lineage>
        <taxon>Bacteria</taxon>
        <taxon>Bacillati</taxon>
        <taxon>Actinomycetota</taxon>
        <taxon>Actinomycetes</taxon>
        <taxon>Micrococcales</taxon>
        <taxon>Microbacteriaceae</taxon>
        <taxon>Plantibacter</taxon>
    </lineage>
</organism>
<accession>A0A3N2C2F6</accession>
<name>A0A3N2C2F6_9MICO</name>
<evidence type="ECO:0000256" key="1">
    <source>
        <dbReference type="SAM" id="MobiDB-lite"/>
    </source>
</evidence>
<feature type="region of interest" description="Disordered" evidence="1">
    <location>
        <begin position="100"/>
        <end position="126"/>
    </location>
</feature>
<protein>
    <submittedName>
        <fullName evidence="2">Uncharacterized protein</fullName>
    </submittedName>
</protein>
<sequence length="126" mass="12698">MDLPRLLVVFILAVITVTGLFAIQPSGDDTAGPSTAAVWTPDAAPVDLSPGGDTLLGGCAFDGHGRHSTESTDCSVAVPTAKVVGDQPFREVAVVDAVASSPPAASQTGRTDGPPVSLTELSISRT</sequence>
<dbReference type="Proteomes" id="UP000266915">
    <property type="component" value="Unassembled WGS sequence"/>
</dbReference>
<keyword evidence="3" id="KW-1185">Reference proteome</keyword>